<evidence type="ECO:0000313" key="1">
    <source>
        <dbReference type="EMBL" id="APW42543.1"/>
    </source>
</evidence>
<reference evidence="1 2" key="1">
    <citation type="submission" date="2017-01" db="EMBL/GenBank/DDBJ databases">
        <authorList>
            <person name="Mah S.A."/>
            <person name="Swanson W.J."/>
            <person name="Moy G.W."/>
            <person name="Vacquier V.D."/>
        </authorList>
    </citation>
    <scope>NUCLEOTIDE SEQUENCE [LARGE SCALE GENOMIC DNA]</scope>
    <source>
        <strain evidence="1 2">DSM 22694</strain>
    </source>
</reference>
<dbReference type="AlphaFoldDB" id="A0A1P8K958"/>
<dbReference type="KEGG" id="rsb:RS694_08385"/>
<name>A0A1P8K958_9BURK</name>
<organism evidence="1 2">
    <name type="scientific">Rhodoferax saidenbachensis</name>
    <dbReference type="NCBI Taxonomy" id="1484693"/>
    <lineage>
        <taxon>Bacteria</taxon>
        <taxon>Pseudomonadati</taxon>
        <taxon>Pseudomonadota</taxon>
        <taxon>Betaproteobacteria</taxon>
        <taxon>Burkholderiales</taxon>
        <taxon>Comamonadaceae</taxon>
        <taxon>Rhodoferax</taxon>
    </lineage>
</organism>
<gene>
    <name evidence="1" type="ORF">RS694_08385</name>
</gene>
<proteinExistence type="predicted"/>
<dbReference type="Proteomes" id="UP000186110">
    <property type="component" value="Chromosome"/>
</dbReference>
<dbReference type="EMBL" id="CP019239">
    <property type="protein sequence ID" value="APW42543.1"/>
    <property type="molecule type" value="Genomic_DNA"/>
</dbReference>
<keyword evidence="2" id="KW-1185">Reference proteome</keyword>
<sequence length="192" mass="21926">MQNEGKTPVGRRSPPPLRQDEQALLQFLVAEAKRRGDSMTQLAKSLGVTYARLAQWRREDARIENSGRPVFEKAALYLGWPTLFVLLHAGVVRLSDIAWPGKGSLADCMAREIERMRQHPRIGPWIPPAIEKANLGIRLFVAFLFNEYERATKADESRLDWLEELRNVSQTHLKEAKTALRGRARTAKKRDN</sequence>
<evidence type="ECO:0000313" key="2">
    <source>
        <dbReference type="Proteomes" id="UP000186110"/>
    </source>
</evidence>
<accession>A0A1P8K958</accession>
<dbReference type="RefSeq" id="WP_029708771.1">
    <property type="nucleotide sequence ID" value="NZ_CP019239.1"/>
</dbReference>
<protein>
    <submittedName>
        <fullName evidence="1">Uncharacterized protein</fullName>
    </submittedName>
</protein>